<reference evidence="2 3" key="1">
    <citation type="submission" date="2016-04" db="EMBL/GenBank/DDBJ databases">
        <title>A degradative enzymes factory behind the ericoid mycorrhizal symbiosis.</title>
        <authorList>
            <consortium name="DOE Joint Genome Institute"/>
            <person name="Martino E."/>
            <person name="Morin E."/>
            <person name="Grelet G."/>
            <person name="Kuo A."/>
            <person name="Kohler A."/>
            <person name="Daghino S."/>
            <person name="Barry K."/>
            <person name="Choi C."/>
            <person name="Cichocki N."/>
            <person name="Clum A."/>
            <person name="Copeland A."/>
            <person name="Hainaut M."/>
            <person name="Haridas S."/>
            <person name="Labutti K."/>
            <person name="Lindquist E."/>
            <person name="Lipzen A."/>
            <person name="Khouja H.-R."/>
            <person name="Murat C."/>
            <person name="Ohm R."/>
            <person name="Olson A."/>
            <person name="Spatafora J."/>
            <person name="Veneault-Fourrey C."/>
            <person name="Henrissat B."/>
            <person name="Grigoriev I."/>
            <person name="Martin F."/>
            <person name="Perotto S."/>
        </authorList>
    </citation>
    <scope>NUCLEOTIDE SEQUENCE [LARGE SCALE GENOMIC DNA]</scope>
    <source>
        <strain evidence="2 3">F</strain>
    </source>
</reference>
<evidence type="ECO:0000313" key="3">
    <source>
        <dbReference type="Proteomes" id="UP000235786"/>
    </source>
</evidence>
<keyword evidence="3" id="KW-1185">Reference proteome</keyword>
<accession>A0A2J6RZ65</accession>
<sequence length="91" mass="10497">MAPSPLGPIGGVTFDHFRQDFHRPLHFDRNLAGLDEHDAHFISLALFLVNRLAWYLLIGHRNNAMTFAKVFIEIKYHGSCFLWLIVAFLAF</sequence>
<protein>
    <submittedName>
        <fullName evidence="2">Uncharacterized protein</fullName>
    </submittedName>
</protein>
<keyword evidence="1" id="KW-0812">Transmembrane</keyword>
<feature type="transmembrane region" description="Helical" evidence="1">
    <location>
        <begin position="39"/>
        <end position="58"/>
    </location>
</feature>
<proteinExistence type="predicted"/>
<dbReference type="Proteomes" id="UP000235786">
    <property type="component" value="Unassembled WGS sequence"/>
</dbReference>
<evidence type="ECO:0000313" key="2">
    <source>
        <dbReference type="EMBL" id="PMD43808.1"/>
    </source>
</evidence>
<gene>
    <name evidence="2" type="ORF">L207DRAFT_304020</name>
</gene>
<keyword evidence="1" id="KW-1133">Transmembrane helix</keyword>
<feature type="transmembrane region" description="Helical" evidence="1">
    <location>
        <begin position="70"/>
        <end position="90"/>
    </location>
</feature>
<dbReference type="EMBL" id="KZ613942">
    <property type="protein sequence ID" value="PMD43808.1"/>
    <property type="molecule type" value="Genomic_DNA"/>
</dbReference>
<keyword evidence="1" id="KW-0472">Membrane</keyword>
<name>A0A2J6RZ65_HYAVF</name>
<organism evidence="2 3">
    <name type="scientific">Hyaloscypha variabilis (strain UAMH 11265 / GT02V1 / F)</name>
    <name type="common">Meliniomyces variabilis</name>
    <dbReference type="NCBI Taxonomy" id="1149755"/>
    <lineage>
        <taxon>Eukaryota</taxon>
        <taxon>Fungi</taxon>
        <taxon>Dikarya</taxon>
        <taxon>Ascomycota</taxon>
        <taxon>Pezizomycotina</taxon>
        <taxon>Leotiomycetes</taxon>
        <taxon>Helotiales</taxon>
        <taxon>Hyaloscyphaceae</taxon>
        <taxon>Hyaloscypha</taxon>
        <taxon>Hyaloscypha variabilis</taxon>
    </lineage>
</organism>
<evidence type="ECO:0000256" key="1">
    <source>
        <dbReference type="SAM" id="Phobius"/>
    </source>
</evidence>
<dbReference type="AlphaFoldDB" id="A0A2J6RZ65"/>